<dbReference type="EMBL" id="BAFB01000091">
    <property type="protein sequence ID" value="GAB34044.1"/>
    <property type="molecule type" value="Genomic_DNA"/>
</dbReference>
<accession>H5TKN6</accession>
<dbReference type="AlphaFoldDB" id="H5TKN6"/>
<dbReference type="OrthoDB" id="4774794at2"/>
<sequence length="102" mass="11131">MNALVIGVYELDRGRSYLAWAQYRMLSELVERLVDNTTGINGSADGFADLAKRIARTRGMTQHRVEALLSSTVFTCDCGRDDCSATIPEPGDGPDISIVVHV</sequence>
<comment type="caution">
    <text evidence="1">The sequence shown here is derived from an EMBL/GenBank/DDBJ whole genome shotgun (WGS) entry which is preliminary data.</text>
</comment>
<reference evidence="1" key="1">
    <citation type="submission" date="2012-02" db="EMBL/GenBank/DDBJ databases">
        <title>Whole genome shotgun sequence of Gordonia otitidis NBRC 100426.</title>
        <authorList>
            <person name="Yoshida I."/>
            <person name="Hosoyama A."/>
            <person name="Tsuchikane K."/>
            <person name="Katsumata H."/>
            <person name="Yamazaki S."/>
            <person name="Fujita N."/>
        </authorList>
    </citation>
    <scope>NUCLEOTIDE SEQUENCE [LARGE SCALE GENOMIC DNA]</scope>
    <source>
        <strain evidence="1">NBRC 100426</strain>
    </source>
</reference>
<protein>
    <submittedName>
        <fullName evidence="1">Uncharacterized protein</fullName>
    </submittedName>
</protein>
<dbReference type="RefSeq" id="WP_007238285.1">
    <property type="nucleotide sequence ID" value="NZ_BAFB01000091.1"/>
</dbReference>
<gene>
    <name evidence="1" type="ORF">GOOTI_091_00400</name>
</gene>
<evidence type="ECO:0000313" key="1">
    <source>
        <dbReference type="EMBL" id="GAB34044.1"/>
    </source>
</evidence>
<dbReference type="Proteomes" id="UP000005038">
    <property type="component" value="Unassembled WGS sequence"/>
</dbReference>
<name>H5TKN6_GORO1</name>
<dbReference type="STRING" id="1108044.GOOTI_091_00400"/>
<evidence type="ECO:0000313" key="2">
    <source>
        <dbReference type="Proteomes" id="UP000005038"/>
    </source>
</evidence>
<organism evidence="1 2">
    <name type="scientific">Gordonia otitidis (strain DSM 44809 / CCUG 52243 / JCM 12355 / NBRC 100426 / IFM 10032)</name>
    <dbReference type="NCBI Taxonomy" id="1108044"/>
    <lineage>
        <taxon>Bacteria</taxon>
        <taxon>Bacillati</taxon>
        <taxon>Actinomycetota</taxon>
        <taxon>Actinomycetes</taxon>
        <taxon>Mycobacteriales</taxon>
        <taxon>Gordoniaceae</taxon>
        <taxon>Gordonia</taxon>
    </lineage>
</organism>
<keyword evidence="2" id="KW-1185">Reference proteome</keyword>
<proteinExistence type="predicted"/>